<dbReference type="InterPro" id="IPR001902">
    <property type="entry name" value="SLC26A/SulP_fam"/>
</dbReference>
<feature type="transmembrane region" description="Helical" evidence="6">
    <location>
        <begin position="532"/>
        <end position="551"/>
    </location>
</feature>
<feature type="compositionally biased region" description="Basic and acidic residues" evidence="5">
    <location>
        <begin position="78"/>
        <end position="90"/>
    </location>
</feature>
<reference evidence="7" key="1">
    <citation type="submission" date="2020-11" db="EMBL/GenBank/DDBJ databases">
        <authorList>
            <person name="Tran Van P."/>
        </authorList>
    </citation>
    <scope>NUCLEOTIDE SEQUENCE</scope>
</reference>
<keyword evidence="3 6" id="KW-1133">Transmembrane helix</keyword>
<dbReference type="InterPro" id="IPR036513">
    <property type="entry name" value="STAS_dom_sf"/>
</dbReference>
<evidence type="ECO:0000256" key="1">
    <source>
        <dbReference type="ARBA" id="ARBA00004141"/>
    </source>
</evidence>
<feature type="transmembrane region" description="Helical" evidence="6">
    <location>
        <begin position="320"/>
        <end position="347"/>
    </location>
</feature>
<dbReference type="EMBL" id="OB661273">
    <property type="protein sequence ID" value="CAD7227822.1"/>
    <property type="molecule type" value="Genomic_DNA"/>
</dbReference>
<evidence type="ECO:0000256" key="5">
    <source>
        <dbReference type="SAM" id="MobiDB-lite"/>
    </source>
</evidence>
<dbReference type="CDD" id="cd07042">
    <property type="entry name" value="STAS_SulP_like_sulfate_transporter"/>
    <property type="match status" value="2"/>
</dbReference>
<feature type="transmembrane region" description="Helical" evidence="6">
    <location>
        <begin position="220"/>
        <end position="245"/>
    </location>
</feature>
<organism evidence="7">
    <name type="scientific">Cyprideis torosa</name>
    <dbReference type="NCBI Taxonomy" id="163714"/>
    <lineage>
        <taxon>Eukaryota</taxon>
        <taxon>Metazoa</taxon>
        <taxon>Ecdysozoa</taxon>
        <taxon>Arthropoda</taxon>
        <taxon>Crustacea</taxon>
        <taxon>Oligostraca</taxon>
        <taxon>Ostracoda</taxon>
        <taxon>Podocopa</taxon>
        <taxon>Podocopida</taxon>
        <taxon>Cytherocopina</taxon>
        <taxon>Cytheroidea</taxon>
        <taxon>Cytherideidae</taxon>
        <taxon>Cyprideis</taxon>
    </lineage>
</organism>
<comment type="subcellular location">
    <subcellularLocation>
        <location evidence="1">Membrane</location>
        <topology evidence="1">Multi-pass membrane protein</topology>
    </subcellularLocation>
</comment>
<feature type="transmembrane region" description="Helical" evidence="6">
    <location>
        <begin position="591"/>
        <end position="610"/>
    </location>
</feature>
<evidence type="ECO:0000256" key="2">
    <source>
        <dbReference type="ARBA" id="ARBA00022692"/>
    </source>
</evidence>
<feature type="transmembrane region" description="Helical" evidence="6">
    <location>
        <begin position="563"/>
        <end position="584"/>
    </location>
</feature>
<dbReference type="Pfam" id="PF00916">
    <property type="entry name" value="Sulfate_transp"/>
    <property type="match status" value="1"/>
</dbReference>
<feature type="transmembrane region" description="Helical" evidence="6">
    <location>
        <begin position="265"/>
        <end position="289"/>
    </location>
</feature>
<dbReference type="SUPFAM" id="SSF52091">
    <property type="entry name" value="SpoIIaa-like"/>
    <property type="match status" value="1"/>
</dbReference>
<dbReference type="GO" id="GO:0016020">
    <property type="term" value="C:membrane"/>
    <property type="evidence" value="ECO:0007669"/>
    <property type="project" value="UniProtKB-SubCell"/>
</dbReference>
<dbReference type="OrthoDB" id="288203at2759"/>
<evidence type="ECO:0000256" key="4">
    <source>
        <dbReference type="ARBA" id="ARBA00023136"/>
    </source>
</evidence>
<dbReference type="Pfam" id="PF01740">
    <property type="entry name" value="STAS"/>
    <property type="match status" value="1"/>
</dbReference>
<gene>
    <name evidence="7" type="ORF">CTOB1V02_LOCUS5717</name>
</gene>
<dbReference type="InterPro" id="IPR011547">
    <property type="entry name" value="SLC26A/SulP_dom"/>
</dbReference>
<dbReference type="InterPro" id="IPR002645">
    <property type="entry name" value="STAS_dom"/>
</dbReference>
<proteinExistence type="predicted"/>
<dbReference type="PANTHER" id="PTHR11814">
    <property type="entry name" value="SULFATE TRANSPORTER"/>
    <property type="match status" value="1"/>
</dbReference>
<dbReference type="Gene3D" id="3.30.750.24">
    <property type="entry name" value="STAS domain"/>
    <property type="match status" value="2"/>
</dbReference>
<dbReference type="GO" id="GO:0055085">
    <property type="term" value="P:transmembrane transport"/>
    <property type="evidence" value="ECO:0007669"/>
    <property type="project" value="InterPro"/>
</dbReference>
<keyword evidence="4 6" id="KW-0472">Membrane</keyword>
<accession>A0A7R8WA67</accession>
<protein>
    <submittedName>
        <fullName evidence="7">Uncharacterized protein</fullName>
    </submittedName>
</protein>
<feature type="transmembrane region" description="Helical" evidence="6">
    <location>
        <begin position="401"/>
        <end position="424"/>
    </location>
</feature>
<feature type="transmembrane region" description="Helical" evidence="6">
    <location>
        <begin position="622"/>
        <end position="642"/>
    </location>
</feature>
<evidence type="ECO:0000313" key="7">
    <source>
        <dbReference type="EMBL" id="CAD7227822.1"/>
    </source>
</evidence>
<feature type="region of interest" description="Disordered" evidence="5">
    <location>
        <begin position="73"/>
        <end position="102"/>
    </location>
</feature>
<evidence type="ECO:0000256" key="3">
    <source>
        <dbReference type="ARBA" id="ARBA00022989"/>
    </source>
</evidence>
<dbReference type="AlphaFoldDB" id="A0A7R8WA67"/>
<feature type="transmembrane region" description="Helical" evidence="6">
    <location>
        <begin position="359"/>
        <end position="378"/>
    </location>
</feature>
<sequence>MFGYTLRKDFYSYPMLWSFDKNTFPPSDTGPAALWPGQVARQCGRRIESDLPCVCAWEEAEFWCGCHPSPSLGVPGQAKERERGKRRREEKEEEEGGRPLVPIAPLSIAPSVPIAHPIAHSVLDSVPSPRVPVVTASSFLAATPEGLKTPEALENGFRVGRRLSLTPEEEGEVRKKGAMRDTVIEKASDALVCSRDAVKRKLPILDWAPKYQKDFIVPDLIAGISVGLTVIPHAIAFANLARLPVEIIPPVHSLLESENPDSDVITFRVAASGIGLYSSFVGCFVYLFLGSVSQVTIGPTATAALMTASFVAIQGYPPEYAISLCFISGCVTLLAGILNLGTFLDIWAKLFQNIGNTGLYEPILGICCIIFLVSLRYLKTYEWGEKDPALQSPKEKTLKTTIWFCCTASNALVVIISVIIASIIEKTGGGQPFPLTGEVNTRLPSIALPPMFRGIERTVGNETVVDGVGEVVSNLGSGFIVIPILAVLEQISIAKAFDWDLNFNLMINCLSAANGRAIDSNQEMISIGMSNILGSFVGSMPVTGAFARVAINAASGVKTQAGGVVTGFIVLLAISFLGPILYYIPIPTLGAVVICAVIFVVDFSEILRLWRTKSELDLDLHYSTHLQNGILLGVVISIIVILQDVASPKITSYFTQVNGEEVLVIRPDRSLFYPGMERVKQKINDVALENHSKSCNQVVIIDCSNVSNADSTTCKVNGEEVLVIRPDRSLFYPGMERVKQKINDVALENHSKSCNQVVIIDCSNVSNADSTTCKVLATLLRDFERRSQSIMFMGLAPKALKVLEGMMDPSFRHVKSAMELENCEKTPMFDAGQSTHM</sequence>
<feature type="transmembrane region" description="Helical" evidence="6">
    <location>
        <begin position="296"/>
        <end position="314"/>
    </location>
</feature>
<keyword evidence="2 6" id="KW-0812">Transmembrane</keyword>
<name>A0A7R8WA67_9CRUS</name>
<dbReference type="PROSITE" id="PS50801">
    <property type="entry name" value="STAS"/>
    <property type="match status" value="1"/>
</dbReference>
<evidence type="ECO:0000256" key="6">
    <source>
        <dbReference type="SAM" id="Phobius"/>
    </source>
</evidence>